<feature type="binding site" evidence="11">
    <location>
        <position position="194"/>
    </location>
    <ligand>
        <name>alpha-D-mannose 1-phosphate</name>
        <dbReference type="ChEBI" id="CHEBI:58409"/>
    </ligand>
</feature>
<dbReference type="PANTHER" id="PTHR10466:SF0">
    <property type="entry name" value="PHOSPHOMANNOMUTASE"/>
    <property type="match status" value="1"/>
</dbReference>
<feature type="binding site" evidence="11">
    <location>
        <position position="156"/>
    </location>
    <ligand>
        <name>alpha-D-mannose 1-phosphate</name>
        <dbReference type="ChEBI" id="CHEBI:58409"/>
    </ligand>
</feature>
<dbReference type="FunFam" id="3.30.1240.20:FF:000001">
    <property type="entry name" value="Phosphomannomutase"/>
    <property type="match status" value="1"/>
</dbReference>
<dbReference type="InterPro" id="IPR036412">
    <property type="entry name" value="HAD-like_sf"/>
</dbReference>
<dbReference type="GO" id="GO:0006013">
    <property type="term" value="P:mannose metabolic process"/>
    <property type="evidence" value="ECO:0007669"/>
    <property type="project" value="TreeGrafter"/>
</dbReference>
<feature type="binding site" evidence="12">
    <location>
        <position position="21"/>
    </location>
    <ligand>
        <name>Mg(2+)</name>
        <dbReference type="ChEBI" id="CHEBI:18420"/>
        <label>1</label>
    </ligand>
</feature>
<dbReference type="CDD" id="cd02585">
    <property type="entry name" value="HAD_PMM"/>
    <property type="match status" value="1"/>
</dbReference>
<evidence type="ECO:0000256" key="10">
    <source>
        <dbReference type="PIRSR" id="PIRSR605002-1"/>
    </source>
</evidence>
<evidence type="ECO:0000256" key="8">
    <source>
        <dbReference type="ARBA" id="ARBA00022842"/>
    </source>
</evidence>
<feature type="active site" description="Proton donor/acceptor" evidence="10">
    <location>
        <position position="21"/>
    </location>
</feature>
<dbReference type="SFLD" id="SFLDG01143">
    <property type="entry name" value="C2.B.3:_Phosphomannomutase_Lik"/>
    <property type="match status" value="1"/>
</dbReference>
<feature type="binding site" evidence="12">
    <location>
        <position position="236"/>
    </location>
    <ligand>
        <name>Mg(2+)</name>
        <dbReference type="ChEBI" id="CHEBI:18420"/>
        <label>1</label>
    </ligand>
</feature>
<evidence type="ECO:0000256" key="13">
    <source>
        <dbReference type="RuleBase" id="RU361118"/>
    </source>
</evidence>
<evidence type="ECO:0000256" key="9">
    <source>
        <dbReference type="ARBA" id="ARBA00023235"/>
    </source>
</evidence>
<proteinExistence type="inferred from homology"/>
<feature type="binding site" evidence="12">
    <location>
        <position position="238"/>
    </location>
    <ligand>
        <name>Mg(2+)</name>
        <dbReference type="ChEBI" id="CHEBI:18420"/>
        <label>1</label>
    </ligand>
</feature>
<dbReference type="GO" id="GO:0004615">
    <property type="term" value="F:phosphomannomutase activity"/>
    <property type="evidence" value="ECO:0007669"/>
    <property type="project" value="UniProtKB-EC"/>
</dbReference>
<comment type="subcellular location">
    <subcellularLocation>
        <location evidence="1 13">Cytoplasm</location>
    </subcellularLocation>
</comment>
<feature type="binding site" evidence="12">
    <location>
        <position position="241"/>
    </location>
    <ligand>
        <name>Mg(2+)</name>
        <dbReference type="ChEBI" id="CHEBI:18420"/>
        <label>1</label>
    </ligand>
</feature>
<dbReference type="InterPro" id="IPR005002">
    <property type="entry name" value="PMM"/>
</dbReference>
<comment type="catalytic activity">
    <reaction evidence="13">
        <text>alpha-D-mannose 1-phosphate = D-mannose 6-phosphate</text>
        <dbReference type="Rhea" id="RHEA:11140"/>
        <dbReference type="ChEBI" id="CHEBI:58409"/>
        <dbReference type="ChEBI" id="CHEBI:58735"/>
        <dbReference type="EC" id="5.4.2.8"/>
    </reaction>
</comment>
<organism evidence="14">
    <name type="scientific">Darwinula stevensoni</name>
    <dbReference type="NCBI Taxonomy" id="69355"/>
    <lineage>
        <taxon>Eukaryota</taxon>
        <taxon>Metazoa</taxon>
        <taxon>Ecdysozoa</taxon>
        <taxon>Arthropoda</taxon>
        <taxon>Crustacea</taxon>
        <taxon>Oligostraca</taxon>
        <taxon>Ostracoda</taxon>
        <taxon>Podocopa</taxon>
        <taxon>Podocopida</taxon>
        <taxon>Darwinulocopina</taxon>
        <taxon>Darwinuloidea</taxon>
        <taxon>Darwinulidae</taxon>
        <taxon>Darwinula</taxon>
    </lineage>
</organism>
<feature type="binding site" evidence="11">
    <location>
        <position position="149"/>
    </location>
    <ligand>
        <name>alpha-D-mannose 1-phosphate</name>
        <dbReference type="ChEBI" id="CHEBI:58409"/>
    </ligand>
</feature>
<dbReference type="GO" id="GO:0006487">
    <property type="term" value="P:protein N-linked glycosylation"/>
    <property type="evidence" value="ECO:0007669"/>
    <property type="project" value="TreeGrafter"/>
</dbReference>
<evidence type="ECO:0000256" key="1">
    <source>
        <dbReference type="ARBA" id="ARBA00004496"/>
    </source>
</evidence>
<comment type="similarity">
    <text evidence="3 13">Belongs to the eukaryotic PMM family.</text>
</comment>
<feature type="binding site" evidence="12">
    <location>
        <position position="23"/>
    </location>
    <ligand>
        <name>Mg(2+)</name>
        <dbReference type="ChEBI" id="CHEBI:18420"/>
        <label>1</label>
    </ligand>
</feature>
<dbReference type="InterPro" id="IPR006379">
    <property type="entry name" value="HAD-SF_hydro_IIB"/>
</dbReference>
<dbReference type="UniPathway" id="UPA00126">
    <property type="reaction ID" value="UER00424"/>
</dbReference>
<keyword evidence="6 13" id="KW-0963">Cytoplasm</keyword>
<dbReference type="EC" id="5.4.2.8" evidence="5 13"/>
<evidence type="ECO:0000313" key="14">
    <source>
        <dbReference type="EMBL" id="CAD7248023.1"/>
    </source>
</evidence>
<keyword evidence="15" id="KW-1185">Reference proteome</keyword>
<keyword evidence="8 12" id="KW-0460">Magnesium</keyword>
<evidence type="ECO:0000313" key="15">
    <source>
        <dbReference type="Proteomes" id="UP000677054"/>
    </source>
</evidence>
<feature type="binding site" evidence="11">
    <location>
        <position position="138"/>
    </location>
    <ligand>
        <name>alpha-D-mannose 1-phosphate</name>
        <dbReference type="ChEBI" id="CHEBI:58409"/>
    </ligand>
</feature>
<keyword evidence="7 12" id="KW-0479">Metal-binding</keyword>
<name>A0A7R9A573_9CRUS</name>
<feature type="binding site" evidence="12">
    <location>
        <position position="224"/>
    </location>
    <ligand>
        <name>Mg(2+)</name>
        <dbReference type="ChEBI" id="CHEBI:18420"/>
        <label>1</label>
    </ligand>
</feature>
<dbReference type="GO" id="GO:0009298">
    <property type="term" value="P:GDP-mannose biosynthetic process"/>
    <property type="evidence" value="ECO:0007669"/>
    <property type="project" value="UniProtKB-UniPathway"/>
</dbReference>
<dbReference type="Pfam" id="PF03332">
    <property type="entry name" value="PMM"/>
    <property type="match status" value="1"/>
</dbReference>
<dbReference type="EMBL" id="LR901194">
    <property type="protein sequence ID" value="CAD7248023.1"/>
    <property type="molecule type" value="Genomic_DNA"/>
</dbReference>
<comment type="cofactor">
    <cofactor evidence="12">
        <name>Mg(2+)</name>
        <dbReference type="ChEBI" id="CHEBI:18420"/>
    </cofactor>
</comment>
<comment type="function">
    <text evidence="13">Involved in the synthesis of the GDP-mannose and dolichol-phosphate-mannose required for a number of critical mannosyl transfer reactions.</text>
</comment>
<evidence type="ECO:0000256" key="4">
    <source>
        <dbReference type="ARBA" id="ARBA00011738"/>
    </source>
</evidence>
<dbReference type="EMBL" id="CAJPEV010001677">
    <property type="protein sequence ID" value="CAG0893822.1"/>
    <property type="molecule type" value="Genomic_DNA"/>
</dbReference>
<sequence length="265" mass="29999">MGFTMGDSFISRDEKKLYLFDVDGTLTPSRQPIDDDMDKLLKRLRQKVVVGVVGGSDLPKIVEQLGKASASTEEVLLAYDFTFSENGLVAHKGGQLLDMQSIEKHMGEEKLQEMINFSLRYMSNIHLPFKRGNFVEFRHGMINLSPVGRSVTLEERQAFVNYEATHPVRQKFLNALKEAFPHYGLEFVIGGQISVDVYPVGWDKTYCLRHIEKESFSEIHFFGDKTMPGGNDHALYEDPRTIGHSVSGPADTKNQILEHFPDLKS</sequence>
<evidence type="ECO:0000256" key="3">
    <source>
        <dbReference type="ARBA" id="ARBA00009736"/>
    </source>
</evidence>
<evidence type="ECO:0000256" key="2">
    <source>
        <dbReference type="ARBA" id="ARBA00004699"/>
    </source>
</evidence>
<evidence type="ECO:0000256" key="6">
    <source>
        <dbReference type="ARBA" id="ARBA00022490"/>
    </source>
</evidence>
<accession>A0A7R9A573</accession>
<dbReference type="InterPro" id="IPR023214">
    <property type="entry name" value="HAD_sf"/>
</dbReference>
<dbReference type="OrthoDB" id="10264771at2759"/>
<evidence type="ECO:0000256" key="11">
    <source>
        <dbReference type="PIRSR" id="PIRSR605002-2"/>
    </source>
</evidence>
<gene>
    <name evidence="14" type="ORF">DSTB1V02_LOCUS7846</name>
</gene>
<dbReference type="GO" id="GO:0005829">
    <property type="term" value="C:cytosol"/>
    <property type="evidence" value="ECO:0007669"/>
    <property type="project" value="TreeGrafter"/>
</dbReference>
<evidence type="ECO:0000256" key="7">
    <source>
        <dbReference type="ARBA" id="ARBA00022723"/>
    </source>
</evidence>
<dbReference type="SFLD" id="SFLDS00003">
    <property type="entry name" value="Haloacid_Dehalogenase"/>
    <property type="match status" value="1"/>
</dbReference>
<feature type="binding site" evidence="11">
    <location>
        <position position="30"/>
    </location>
    <ligand>
        <name>alpha-D-mannose 1-phosphate</name>
        <dbReference type="ChEBI" id="CHEBI:58409"/>
    </ligand>
</feature>
<dbReference type="SUPFAM" id="SSF56784">
    <property type="entry name" value="HAD-like"/>
    <property type="match status" value="1"/>
</dbReference>
<feature type="binding site" evidence="11">
    <location>
        <position position="196"/>
    </location>
    <ligand>
        <name>alpha-D-mannose 1-phosphate</name>
        <dbReference type="ChEBI" id="CHEBI:58409"/>
    </ligand>
</feature>
<comment type="pathway">
    <text evidence="2 13">Nucleotide-sugar biosynthesis; GDP-alpha-D-mannose biosynthesis; alpha-D-mannose 1-phosphate from D-fructose 6-phosphate: step 2/2.</text>
</comment>
<feature type="active site" description="Proton donor/acceptor" evidence="10">
    <location>
        <position position="23"/>
    </location>
</feature>
<protein>
    <recommendedName>
        <fullName evidence="5 13">Phosphomannomutase</fullName>
        <ecNumber evidence="5 13">5.4.2.8</ecNumber>
    </recommendedName>
</protein>
<dbReference type="Gene3D" id="3.30.1240.20">
    <property type="match status" value="1"/>
</dbReference>
<dbReference type="NCBIfam" id="TIGR01484">
    <property type="entry name" value="HAD-SF-IIB"/>
    <property type="match status" value="1"/>
</dbReference>
<dbReference type="Proteomes" id="UP000677054">
    <property type="component" value="Unassembled WGS sequence"/>
</dbReference>
<dbReference type="PANTHER" id="PTHR10466">
    <property type="entry name" value="PHOSPHOMANNOMUTASE"/>
    <property type="match status" value="1"/>
</dbReference>
<dbReference type="Gene3D" id="3.40.50.1000">
    <property type="entry name" value="HAD superfamily/HAD-like"/>
    <property type="match status" value="1"/>
</dbReference>
<evidence type="ECO:0000256" key="5">
    <source>
        <dbReference type="ARBA" id="ARBA00012730"/>
    </source>
</evidence>
<dbReference type="AlphaFoldDB" id="A0A7R9A573"/>
<comment type="subunit">
    <text evidence="4 13">Homodimer.</text>
</comment>
<dbReference type="SFLD" id="SFLDF00445">
    <property type="entry name" value="alpha-phosphomannomutase"/>
    <property type="match status" value="1"/>
</dbReference>
<dbReference type="GO" id="GO:0046872">
    <property type="term" value="F:metal ion binding"/>
    <property type="evidence" value="ECO:0007669"/>
    <property type="project" value="UniProtKB-KW"/>
</dbReference>
<dbReference type="SFLD" id="SFLDG01140">
    <property type="entry name" value="C2.B:_Phosphomannomutase_and_P"/>
    <property type="match status" value="1"/>
</dbReference>
<evidence type="ECO:0000256" key="12">
    <source>
        <dbReference type="PIRSR" id="PIRSR605002-3"/>
    </source>
</evidence>
<keyword evidence="9 13" id="KW-0413">Isomerase</keyword>
<dbReference type="InterPro" id="IPR043169">
    <property type="entry name" value="PMM_cap"/>
</dbReference>
<reference evidence="14" key="1">
    <citation type="submission" date="2020-11" db="EMBL/GenBank/DDBJ databases">
        <authorList>
            <person name="Tran Van P."/>
        </authorList>
    </citation>
    <scope>NUCLEOTIDE SEQUENCE</scope>
</reference>